<dbReference type="EMBL" id="UOEE01000118">
    <property type="protein sequence ID" value="VAV90972.1"/>
    <property type="molecule type" value="Genomic_DNA"/>
</dbReference>
<sequence length="119" mass="13346">MIQVLPENLYRLCSLAEWEKVVACGFLKANADDIRDGFIHLSLAEQVEQTAMKFYQQTTDLHLLGIKSAAIREIVRLEAGGSGQNYPHAYGPIARHAIVFARPVPKTNGAYQFPWELFA</sequence>
<protein>
    <recommendedName>
        <fullName evidence="2">DUF952 domain-containing protein</fullName>
    </recommendedName>
</protein>
<dbReference type="SUPFAM" id="SSF56399">
    <property type="entry name" value="ADP-ribosylation"/>
    <property type="match status" value="1"/>
</dbReference>
<evidence type="ECO:0000313" key="1">
    <source>
        <dbReference type="EMBL" id="VAV90972.1"/>
    </source>
</evidence>
<dbReference type="Gene3D" id="3.20.170.20">
    <property type="entry name" value="Protein of unknown function DUF952"/>
    <property type="match status" value="1"/>
</dbReference>
<dbReference type="Pfam" id="PF06108">
    <property type="entry name" value="DUF952"/>
    <property type="match status" value="1"/>
</dbReference>
<accession>A0A3B0RGH3</accession>
<dbReference type="AlphaFoldDB" id="A0A3B0RGH3"/>
<name>A0A3B0RGH3_9ZZZZ</name>
<proteinExistence type="predicted"/>
<gene>
    <name evidence="1" type="ORF">MNBD_ALPHA06-2056</name>
</gene>
<dbReference type="PANTHER" id="PTHR34129">
    <property type="entry name" value="BLR1139 PROTEIN"/>
    <property type="match status" value="1"/>
</dbReference>
<dbReference type="InterPro" id="IPR009297">
    <property type="entry name" value="DUF952"/>
</dbReference>
<organism evidence="1">
    <name type="scientific">hydrothermal vent metagenome</name>
    <dbReference type="NCBI Taxonomy" id="652676"/>
    <lineage>
        <taxon>unclassified sequences</taxon>
        <taxon>metagenomes</taxon>
        <taxon>ecological metagenomes</taxon>
    </lineage>
</organism>
<dbReference type="PANTHER" id="PTHR34129:SF1">
    <property type="entry name" value="DUF952 DOMAIN-CONTAINING PROTEIN"/>
    <property type="match status" value="1"/>
</dbReference>
<reference evidence="1" key="1">
    <citation type="submission" date="2018-06" db="EMBL/GenBank/DDBJ databases">
        <authorList>
            <person name="Zhirakovskaya E."/>
        </authorList>
    </citation>
    <scope>NUCLEOTIDE SEQUENCE</scope>
</reference>
<evidence type="ECO:0008006" key="2">
    <source>
        <dbReference type="Google" id="ProtNLM"/>
    </source>
</evidence>